<dbReference type="Proteomes" id="UP001596527">
    <property type="component" value="Unassembled WGS sequence"/>
</dbReference>
<organism evidence="2 3">
    <name type="scientific">Schaalia naturae</name>
    <dbReference type="NCBI Taxonomy" id="635203"/>
    <lineage>
        <taxon>Bacteria</taxon>
        <taxon>Bacillati</taxon>
        <taxon>Actinomycetota</taxon>
        <taxon>Actinomycetes</taxon>
        <taxon>Actinomycetales</taxon>
        <taxon>Actinomycetaceae</taxon>
        <taxon>Schaalia</taxon>
    </lineage>
</organism>
<gene>
    <name evidence="2" type="ORF">ACFQWG_03075</name>
</gene>
<reference evidence="3" key="1">
    <citation type="journal article" date="2019" name="Int. J. Syst. Evol. Microbiol.">
        <title>The Global Catalogue of Microorganisms (GCM) 10K type strain sequencing project: providing services to taxonomists for standard genome sequencing and annotation.</title>
        <authorList>
            <consortium name="The Broad Institute Genomics Platform"/>
            <consortium name="The Broad Institute Genome Sequencing Center for Infectious Disease"/>
            <person name="Wu L."/>
            <person name="Ma J."/>
        </authorList>
    </citation>
    <scope>NUCLEOTIDE SEQUENCE [LARGE SCALE GENOMIC DNA]</scope>
    <source>
        <strain evidence="3">CCUG 56698</strain>
    </source>
</reference>
<comment type="caution">
    <text evidence="2">The sequence shown here is derived from an EMBL/GenBank/DDBJ whole genome shotgun (WGS) entry which is preliminary data.</text>
</comment>
<accession>A0ABW2SJY8</accession>
<feature type="region of interest" description="Disordered" evidence="1">
    <location>
        <begin position="1"/>
        <end position="20"/>
    </location>
</feature>
<keyword evidence="3" id="KW-1185">Reference proteome</keyword>
<dbReference type="EMBL" id="JBHTEF010000001">
    <property type="protein sequence ID" value="MFC7580205.1"/>
    <property type="molecule type" value="Genomic_DNA"/>
</dbReference>
<dbReference type="RefSeq" id="WP_380971993.1">
    <property type="nucleotide sequence ID" value="NZ_JBHTEF010000001.1"/>
</dbReference>
<name>A0ABW2SJY8_9ACTO</name>
<evidence type="ECO:0000313" key="3">
    <source>
        <dbReference type="Proteomes" id="UP001596527"/>
    </source>
</evidence>
<protein>
    <submittedName>
        <fullName evidence="2">Uncharacterized protein</fullName>
    </submittedName>
</protein>
<evidence type="ECO:0000256" key="1">
    <source>
        <dbReference type="SAM" id="MobiDB-lite"/>
    </source>
</evidence>
<sequence length="89" mass="9622">MALSATNPSPHRREYDENDANTDEEFLFTGSQQKCQRSIISRPLAPRELALGSGVRVVVHRGVVAIYGAAGRYARQAGLLPVSLLSAGR</sequence>
<proteinExistence type="predicted"/>
<evidence type="ECO:0000313" key="2">
    <source>
        <dbReference type="EMBL" id="MFC7580205.1"/>
    </source>
</evidence>